<dbReference type="EMBL" id="AAXD02000018">
    <property type="protein sequence ID" value="EDN83718.1"/>
    <property type="molecule type" value="Genomic_DNA"/>
</dbReference>
<reference evidence="1 2" key="2">
    <citation type="submission" date="2007-05" db="EMBL/GenBank/DDBJ databases">
        <title>Draft genome sequence of Bifidobacterium adolescentis (L2-32).</title>
        <authorList>
            <person name="Sudarsanam P."/>
            <person name="Ley R."/>
            <person name="Guruge J."/>
            <person name="Turnbaugh P.J."/>
            <person name="Mahowald M."/>
            <person name="Liep D."/>
            <person name="Gordon J."/>
        </authorList>
    </citation>
    <scope>NUCLEOTIDE SEQUENCE [LARGE SCALE GENOMIC DNA]</scope>
    <source>
        <strain evidence="1 2">L2-32</strain>
    </source>
</reference>
<organism evidence="1 2">
    <name type="scientific">Bifidobacterium adolescentis L2-32</name>
    <dbReference type="NCBI Taxonomy" id="411481"/>
    <lineage>
        <taxon>Bacteria</taxon>
        <taxon>Bacillati</taxon>
        <taxon>Actinomycetota</taxon>
        <taxon>Actinomycetes</taxon>
        <taxon>Bifidobacteriales</taxon>
        <taxon>Bifidobacteriaceae</taxon>
        <taxon>Bifidobacterium</taxon>
    </lineage>
</organism>
<name>A7A485_BIFAD</name>
<gene>
    <name evidence="1" type="ORF">BIFADO_00637</name>
</gene>
<accession>A7A485</accession>
<sequence length="79" mass="8904">MVPSVGLMERQRKRRNRSSALVVGLAGFEPAASSSRTKRATKLRYSPFGNSWIYYTIGRCMQGRRVACCVVASRYTWGL</sequence>
<evidence type="ECO:0000313" key="1">
    <source>
        <dbReference type="EMBL" id="EDN83718.1"/>
    </source>
</evidence>
<protein>
    <submittedName>
        <fullName evidence="1">Uncharacterized protein</fullName>
    </submittedName>
</protein>
<comment type="caution">
    <text evidence="1">The sequence shown here is derived from an EMBL/GenBank/DDBJ whole genome shotgun (WGS) entry which is preliminary data.</text>
</comment>
<reference evidence="1 2" key="1">
    <citation type="submission" date="2007-04" db="EMBL/GenBank/DDBJ databases">
        <authorList>
            <person name="Fulton L."/>
            <person name="Clifton S."/>
            <person name="Fulton B."/>
            <person name="Xu J."/>
            <person name="Minx P."/>
            <person name="Pepin K.H."/>
            <person name="Johnson M."/>
            <person name="Thiruvilangam P."/>
            <person name="Bhonagiri V."/>
            <person name="Nash W.E."/>
            <person name="Mardis E.R."/>
            <person name="Wilson R.K."/>
        </authorList>
    </citation>
    <scope>NUCLEOTIDE SEQUENCE [LARGE SCALE GENOMIC DNA]</scope>
    <source>
        <strain evidence="1 2">L2-32</strain>
    </source>
</reference>
<evidence type="ECO:0000313" key="2">
    <source>
        <dbReference type="Proteomes" id="UP000003773"/>
    </source>
</evidence>
<dbReference type="AlphaFoldDB" id="A7A485"/>
<dbReference type="HOGENOM" id="CLU_2598959_0_0_11"/>
<proteinExistence type="predicted"/>
<dbReference type="Proteomes" id="UP000003773">
    <property type="component" value="Unassembled WGS sequence"/>
</dbReference>